<dbReference type="Proteomes" id="UP000094313">
    <property type="component" value="Chromosome"/>
</dbReference>
<dbReference type="KEGG" id="psty:BFS30_00135"/>
<dbReference type="AlphaFoldDB" id="A0A1D7QAM0"/>
<dbReference type="EMBL" id="CP017141">
    <property type="protein sequence ID" value="AOM75718.1"/>
    <property type="molecule type" value="Genomic_DNA"/>
</dbReference>
<dbReference type="OrthoDB" id="997000at2"/>
<organism evidence="1 2">
    <name type="scientific">Pedobacter steynii</name>
    <dbReference type="NCBI Taxonomy" id="430522"/>
    <lineage>
        <taxon>Bacteria</taxon>
        <taxon>Pseudomonadati</taxon>
        <taxon>Bacteroidota</taxon>
        <taxon>Sphingobacteriia</taxon>
        <taxon>Sphingobacteriales</taxon>
        <taxon>Sphingobacteriaceae</taxon>
        <taxon>Pedobacter</taxon>
    </lineage>
</organism>
<sequence>MSETFEILYFFNTPYNSLVEIKRRNFDFETDLSKVYFWILYEKKTHRIYPLQFISMKDDLLGQERVFKQGSFFFNEQEGTFLNSSDKAKMVLKRMPASAVTKLLKIRIDEFLMMIDKQAEKQLEKLL</sequence>
<reference evidence="1 2" key="1">
    <citation type="submission" date="2016-08" db="EMBL/GenBank/DDBJ databases">
        <authorList>
            <person name="Seilhamer J.J."/>
        </authorList>
    </citation>
    <scope>NUCLEOTIDE SEQUENCE [LARGE SCALE GENOMIC DNA]</scope>
    <source>
        <strain evidence="1 2">DX4</strain>
    </source>
</reference>
<dbReference type="RefSeq" id="WP_069377416.1">
    <property type="nucleotide sequence ID" value="NZ_CP017141.1"/>
</dbReference>
<keyword evidence="2" id="KW-1185">Reference proteome</keyword>
<evidence type="ECO:0000313" key="2">
    <source>
        <dbReference type="Proteomes" id="UP000094313"/>
    </source>
</evidence>
<name>A0A1D7QAM0_9SPHI</name>
<gene>
    <name evidence="1" type="ORF">BFS30_00135</name>
</gene>
<protein>
    <submittedName>
        <fullName evidence="1">Uncharacterized protein</fullName>
    </submittedName>
</protein>
<accession>A0A1D7QAM0</accession>
<proteinExistence type="predicted"/>
<evidence type="ECO:0000313" key="1">
    <source>
        <dbReference type="EMBL" id="AOM75718.1"/>
    </source>
</evidence>